<keyword evidence="2" id="KW-0812">Transmembrane</keyword>
<dbReference type="Proteomes" id="UP000887565">
    <property type="component" value="Unplaced"/>
</dbReference>
<feature type="region of interest" description="Disordered" evidence="1">
    <location>
        <begin position="366"/>
        <end position="418"/>
    </location>
</feature>
<organism evidence="3 4">
    <name type="scientific">Romanomermis culicivorax</name>
    <name type="common">Nematode worm</name>
    <dbReference type="NCBI Taxonomy" id="13658"/>
    <lineage>
        <taxon>Eukaryota</taxon>
        <taxon>Metazoa</taxon>
        <taxon>Ecdysozoa</taxon>
        <taxon>Nematoda</taxon>
        <taxon>Enoplea</taxon>
        <taxon>Dorylaimia</taxon>
        <taxon>Mermithida</taxon>
        <taxon>Mermithoidea</taxon>
        <taxon>Mermithidae</taxon>
        <taxon>Romanomermis</taxon>
    </lineage>
</organism>
<feature type="compositionally biased region" description="Polar residues" evidence="1">
    <location>
        <begin position="366"/>
        <end position="376"/>
    </location>
</feature>
<dbReference type="WBParaSite" id="nRc.2.0.1.t21991-RA">
    <property type="protein sequence ID" value="nRc.2.0.1.t21991-RA"/>
    <property type="gene ID" value="nRc.2.0.1.g21991"/>
</dbReference>
<evidence type="ECO:0000256" key="2">
    <source>
        <dbReference type="SAM" id="Phobius"/>
    </source>
</evidence>
<reference evidence="4" key="1">
    <citation type="submission" date="2022-11" db="UniProtKB">
        <authorList>
            <consortium name="WormBaseParasite"/>
        </authorList>
    </citation>
    <scope>IDENTIFICATION</scope>
</reference>
<evidence type="ECO:0000256" key="1">
    <source>
        <dbReference type="SAM" id="MobiDB-lite"/>
    </source>
</evidence>
<feature type="transmembrane region" description="Helical" evidence="2">
    <location>
        <begin position="240"/>
        <end position="256"/>
    </location>
</feature>
<accession>A0A915J6C1</accession>
<keyword evidence="2" id="KW-0472">Membrane</keyword>
<feature type="transmembrane region" description="Helical" evidence="2">
    <location>
        <begin position="263"/>
        <end position="291"/>
    </location>
</feature>
<evidence type="ECO:0000313" key="3">
    <source>
        <dbReference type="Proteomes" id="UP000887565"/>
    </source>
</evidence>
<sequence length="418" mass="46228">MRISAKVCKRHICMANRAVVPGAIRLFLQSLRKSAKLGPKSVMTMNWKCPIFLACNIYLPSFVDDRYFLNRLIFIGQVVGFSATWATITHIPALHAKSRISTEDRIIRHCRGGGVFRNDKMVKKLNSSFLKLNNNLVTNIIDDEKSTEDRNQESKMSSQNEDIVSICSCASHSSIYGSNPRLAENGSTFCVDDNGIHKRFYAPPSICSNGDAFRINNGNGLPSFMETSNGLFGNVRQSQLALWTFSFVTMLGVFCRKKLRPDGIFMIFCTFWVTMVISWCLLAIVVVGHFLDSIYGTPLRYLSKKLFGFAGNFTHRDNFPPQEFFGPSVVPQHISPSRRSSPQSSGLASPKSVILSSDENFPMGIVNNSRASSPTAKSRLVSGNGYFRSSSPAPSLASCPERFANAENDDPAAADGQP</sequence>
<evidence type="ECO:0000313" key="4">
    <source>
        <dbReference type="WBParaSite" id="nRc.2.0.1.t21991-RA"/>
    </source>
</evidence>
<dbReference type="AlphaFoldDB" id="A0A915J6C1"/>
<protein>
    <submittedName>
        <fullName evidence="4">Uncharacterized protein</fullName>
    </submittedName>
</protein>
<keyword evidence="3" id="KW-1185">Reference proteome</keyword>
<feature type="compositionally biased region" description="Low complexity" evidence="1">
    <location>
        <begin position="389"/>
        <end position="398"/>
    </location>
</feature>
<keyword evidence="2" id="KW-1133">Transmembrane helix</keyword>
<proteinExistence type="predicted"/>
<name>A0A915J6C1_ROMCU</name>